<name>G9YS83_FLAPL</name>
<feature type="region of interest" description="Disordered" evidence="1">
    <location>
        <begin position="1"/>
        <end position="53"/>
    </location>
</feature>
<protein>
    <submittedName>
        <fullName evidence="2">Uncharacterized protein</fullName>
    </submittedName>
</protein>
<dbReference type="HOGENOM" id="CLU_3073229_0_0_9"/>
<comment type="caution">
    <text evidence="2">The sequence shown here is derived from an EMBL/GenBank/DDBJ whole genome shotgun (WGS) entry which is preliminary data.</text>
</comment>
<evidence type="ECO:0000256" key="1">
    <source>
        <dbReference type="SAM" id="MobiDB-lite"/>
    </source>
</evidence>
<evidence type="ECO:0000313" key="3">
    <source>
        <dbReference type="Proteomes" id="UP000004459"/>
    </source>
</evidence>
<dbReference type="EMBL" id="AGCK01000202">
    <property type="protein sequence ID" value="EHM46588.1"/>
    <property type="molecule type" value="Genomic_DNA"/>
</dbReference>
<evidence type="ECO:0000313" key="2">
    <source>
        <dbReference type="EMBL" id="EHM46588.1"/>
    </source>
</evidence>
<dbReference type="Proteomes" id="UP000004459">
    <property type="component" value="Unassembled WGS sequence"/>
</dbReference>
<organism evidence="2 3">
    <name type="scientific">Flavonifractor plautii ATCC 29863</name>
    <dbReference type="NCBI Taxonomy" id="411475"/>
    <lineage>
        <taxon>Bacteria</taxon>
        <taxon>Bacillati</taxon>
        <taxon>Bacillota</taxon>
        <taxon>Clostridia</taxon>
        <taxon>Eubacteriales</taxon>
        <taxon>Oscillospiraceae</taxon>
        <taxon>Flavonifractor</taxon>
    </lineage>
</organism>
<feature type="non-terminal residue" evidence="2">
    <location>
        <position position="1"/>
    </location>
</feature>
<gene>
    <name evidence="2" type="ORF">HMPREF0372_02389</name>
</gene>
<accession>G9YS83</accession>
<reference evidence="2 3" key="1">
    <citation type="submission" date="2011-08" db="EMBL/GenBank/DDBJ databases">
        <authorList>
            <person name="Weinstock G."/>
            <person name="Sodergren E."/>
            <person name="Clifton S."/>
            <person name="Fulton L."/>
            <person name="Fulton B."/>
            <person name="Courtney L."/>
            <person name="Fronick C."/>
            <person name="Harrison M."/>
            <person name="Strong C."/>
            <person name="Farmer C."/>
            <person name="Delahaunty K."/>
            <person name="Markovic C."/>
            <person name="Hall O."/>
            <person name="Minx P."/>
            <person name="Tomlinson C."/>
            <person name="Mitreva M."/>
            <person name="Hou S."/>
            <person name="Chen J."/>
            <person name="Wollam A."/>
            <person name="Pepin K.H."/>
            <person name="Johnson M."/>
            <person name="Bhonagiri V."/>
            <person name="Zhang X."/>
            <person name="Suruliraj S."/>
            <person name="Warren W."/>
            <person name="Chinwalla A."/>
            <person name="Mardis E.R."/>
            <person name="Wilson R.K."/>
        </authorList>
    </citation>
    <scope>NUCLEOTIDE SEQUENCE [LARGE SCALE GENOMIC DNA]</scope>
    <source>
        <strain evidence="2 3">ATCC 29863</strain>
    </source>
</reference>
<sequence length="53" mass="5309">RAAASAAERDGIHFRPAKNGKEMGAPRSGTLRGGPASSGASKLCGVSVTSLRL</sequence>
<dbReference type="AlphaFoldDB" id="G9YS83"/>
<proteinExistence type="predicted"/>